<protein>
    <submittedName>
        <fullName evidence="3">Prepilin peptidase</fullName>
    </submittedName>
</protein>
<dbReference type="Gene3D" id="1.20.120.1220">
    <property type="match status" value="1"/>
</dbReference>
<feature type="transmembrane region" description="Helical" evidence="1">
    <location>
        <begin position="99"/>
        <end position="121"/>
    </location>
</feature>
<dbReference type="AlphaFoldDB" id="A0A432V2S4"/>
<name>A0A432V2S4_9HYPH</name>
<accession>A0A432V2S4</accession>
<comment type="caution">
    <text evidence="3">The sequence shown here is derived from an EMBL/GenBank/DDBJ whole genome shotgun (WGS) entry which is preliminary data.</text>
</comment>
<evidence type="ECO:0000259" key="2">
    <source>
        <dbReference type="Pfam" id="PF01478"/>
    </source>
</evidence>
<keyword evidence="4" id="KW-1185">Reference proteome</keyword>
<organism evidence="3 4">
    <name type="scientific">Borborobacter arsenicus</name>
    <dbReference type="NCBI Taxonomy" id="1851146"/>
    <lineage>
        <taxon>Bacteria</taxon>
        <taxon>Pseudomonadati</taxon>
        <taxon>Pseudomonadota</taxon>
        <taxon>Alphaproteobacteria</taxon>
        <taxon>Hyphomicrobiales</taxon>
        <taxon>Phyllobacteriaceae</taxon>
        <taxon>Borborobacter</taxon>
    </lineage>
</organism>
<proteinExistence type="predicted"/>
<sequence>MLIAASILVKAVLFALLLRVAWRDFQTQRIANGDVLALGLLGIAGLTLGAVADNSWWNLTVGAIAGVVMFVALLPFWLLRKLGAGDVKLLAAAPLVTGGDYLFAFALLLLVFAALTAFLVKNPILLPAPAFRHYLEHLERKGVVPFGVPISASLIGILCLASLGPKGF</sequence>
<dbReference type="InterPro" id="IPR000045">
    <property type="entry name" value="Prepilin_IV_endopep_pep"/>
</dbReference>
<dbReference type="GO" id="GO:0016020">
    <property type="term" value="C:membrane"/>
    <property type="evidence" value="ECO:0007669"/>
    <property type="project" value="InterPro"/>
</dbReference>
<evidence type="ECO:0000313" key="4">
    <source>
        <dbReference type="Proteomes" id="UP000281647"/>
    </source>
</evidence>
<feature type="domain" description="Prepilin type IV endopeptidase peptidase" evidence="2">
    <location>
        <begin position="12"/>
        <end position="116"/>
    </location>
</feature>
<evidence type="ECO:0000256" key="1">
    <source>
        <dbReference type="SAM" id="Phobius"/>
    </source>
</evidence>
<keyword evidence="1" id="KW-0472">Membrane</keyword>
<dbReference type="EMBL" id="RKST01000020">
    <property type="protein sequence ID" value="RUM96352.1"/>
    <property type="molecule type" value="Genomic_DNA"/>
</dbReference>
<feature type="transmembrane region" description="Helical" evidence="1">
    <location>
        <begin position="59"/>
        <end position="79"/>
    </location>
</feature>
<feature type="transmembrane region" description="Helical" evidence="1">
    <location>
        <begin position="33"/>
        <end position="52"/>
    </location>
</feature>
<gene>
    <name evidence="3" type="ORF">EET67_18565</name>
</gene>
<feature type="transmembrane region" description="Helical" evidence="1">
    <location>
        <begin position="142"/>
        <end position="163"/>
    </location>
</feature>
<dbReference type="Pfam" id="PF01478">
    <property type="entry name" value="Peptidase_A24"/>
    <property type="match status" value="1"/>
</dbReference>
<dbReference type="RefSeq" id="WP_128628038.1">
    <property type="nucleotide sequence ID" value="NZ_RKST01000020.1"/>
</dbReference>
<dbReference type="Proteomes" id="UP000281647">
    <property type="component" value="Unassembled WGS sequence"/>
</dbReference>
<evidence type="ECO:0000313" key="3">
    <source>
        <dbReference type="EMBL" id="RUM96352.1"/>
    </source>
</evidence>
<dbReference type="OrthoDB" id="9814257at2"/>
<dbReference type="GO" id="GO:0004190">
    <property type="term" value="F:aspartic-type endopeptidase activity"/>
    <property type="evidence" value="ECO:0007669"/>
    <property type="project" value="InterPro"/>
</dbReference>
<reference evidence="3 4" key="1">
    <citation type="submission" date="2018-11" db="EMBL/GenBank/DDBJ databases">
        <title>Pseudaminobacter arsenicus sp. nov., an arsenic-resistant bacterium isolated from arsenic-rich aquifers.</title>
        <authorList>
            <person name="Mu Y."/>
        </authorList>
    </citation>
    <scope>NUCLEOTIDE SEQUENCE [LARGE SCALE GENOMIC DNA]</scope>
    <source>
        <strain evidence="3 4">CB3</strain>
    </source>
</reference>
<keyword evidence="1" id="KW-0812">Transmembrane</keyword>
<keyword evidence="1" id="KW-1133">Transmembrane helix</keyword>